<evidence type="ECO:0000313" key="4">
    <source>
        <dbReference type="EMBL" id="KAG9233586.1"/>
    </source>
</evidence>
<keyword evidence="5" id="KW-1185">Reference proteome</keyword>
<evidence type="ECO:0000259" key="3">
    <source>
        <dbReference type="PROSITE" id="PS50157"/>
    </source>
</evidence>
<sequence length="936" mass="105418">MDALADELLQPAPLDYDSDAAADEIQAGAYVVAHERNLGLRTCAEIFKNALENRTNSKSALKNHRPQAKAPSTQDSRTRWLNAFQAFMKTLDVPIGTVPTGDHIYRFVNTISRTIKSRYRAKQVPSIQTIQGGLRTLSKVLLETHEGFTLSVSKALQIDSLLNKLVKDKVLTAGKWIRPNRVGFKTLLALTDAWMDAGLVEGVTSWDTYISRQLSIVLISSLASRSGDVVRTQAYTGMECCLFKDLTLSFEGGNNIEHLSMNVCLRFVKGYNVDYAAHIVIPDVLCCADGFPNRDLPNEDRHVRVNILACDAYNSACAVKLLIIHALRIGAVAATTWEELRANTLSRADRTVQWIMPENPIIPAITMGRTAFLDLGKPAGTHQVIATLNTMSRQAKTVVRLRVHDLRHGAARDLAHLDQSKLRGNASMQVAGALGHRMSTMMHDVTEMYVGGSDVSTWNLRAESRWVDSRAPRMGNTKFVPRPILQDELQKYCWDMGWDPSKGSNLQNARLHIRRAQEEEWRAVLQDEPVHDRSVAPPPQGGKCRVLQPLTAQSSRGINANITRKQPTTKEPPNIPVDPRILGASRWPLTSTLPDLNSAPPISVTPQSSSSTYYLHDDFDEDASNPNVMPLTVKEHENATLLLETVMISIDAIDSDPGSNEDADIDLLDILDDDLRLFNEDDPIHSSPEGFIDYFSRINIMRNQKAGRLSEDKFQERVDTWAPRGNSRDAPTRFIYRCSHWIWGCEYANGERRAVEEHFRKCKISQSNPVKLANILCRKPNCEKGFRTVATRKSHEHEHNFERRQCDDCDDGKWYATPRRWNHHKSTYHSTEWDPATICGVEGCARGDVPFKTRTSYQMHLRDTHKLSGQDVARYVPVSAARAFTWGKRKCPFDNCSRETTRKQYMEAHLKKNAKIEGHGLSDEEVGRKIREVMEG</sequence>
<dbReference type="GO" id="GO:0008270">
    <property type="term" value="F:zinc ion binding"/>
    <property type="evidence" value="ECO:0007669"/>
    <property type="project" value="UniProtKB-KW"/>
</dbReference>
<evidence type="ECO:0000256" key="1">
    <source>
        <dbReference type="PROSITE-ProRule" id="PRU00042"/>
    </source>
</evidence>
<name>A0A9P7YHB8_9HELO</name>
<accession>A0A9P7YHB8</accession>
<dbReference type="OrthoDB" id="4369634at2759"/>
<comment type="caution">
    <text evidence="4">The sequence shown here is derived from an EMBL/GenBank/DDBJ whole genome shotgun (WGS) entry which is preliminary data.</text>
</comment>
<proteinExistence type="predicted"/>
<dbReference type="PROSITE" id="PS50157">
    <property type="entry name" value="ZINC_FINGER_C2H2_2"/>
    <property type="match status" value="1"/>
</dbReference>
<evidence type="ECO:0000256" key="2">
    <source>
        <dbReference type="SAM" id="MobiDB-lite"/>
    </source>
</evidence>
<dbReference type="AlphaFoldDB" id="A0A9P7YHB8"/>
<feature type="domain" description="C2H2-type" evidence="3">
    <location>
        <begin position="775"/>
        <end position="804"/>
    </location>
</feature>
<evidence type="ECO:0000313" key="5">
    <source>
        <dbReference type="Proteomes" id="UP000824998"/>
    </source>
</evidence>
<reference evidence="4" key="1">
    <citation type="journal article" date="2021" name="IMA Fungus">
        <title>Genomic characterization of three marine fungi, including Emericellopsis atlantica sp. nov. with signatures of a generalist lifestyle and marine biomass degradation.</title>
        <authorList>
            <person name="Hagestad O.C."/>
            <person name="Hou L."/>
            <person name="Andersen J.H."/>
            <person name="Hansen E.H."/>
            <person name="Altermark B."/>
            <person name="Li C."/>
            <person name="Kuhnert E."/>
            <person name="Cox R.J."/>
            <person name="Crous P.W."/>
            <person name="Spatafora J.W."/>
            <person name="Lail K."/>
            <person name="Amirebrahimi M."/>
            <person name="Lipzen A."/>
            <person name="Pangilinan J."/>
            <person name="Andreopoulos W."/>
            <person name="Hayes R.D."/>
            <person name="Ng V."/>
            <person name="Grigoriev I.V."/>
            <person name="Jackson S.A."/>
            <person name="Sutton T.D.S."/>
            <person name="Dobson A.D.W."/>
            <person name="Rama T."/>
        </authorList>
    </citation>
    <scope>NUCLEOTIDE SEQUENCE</scope>
    <source>
        <strain evidence="4">TRa018bII</strain>
    </source>
</reference>
<dbReference type="InterPro" id="IPR011010">
    <property type="entry name" value="DNA_brk_join_enz"/>
</dbReference>
<keyword evidence="1" id="KW-0862">Zinc</keyword>
<keyword evidence="1" id="KW-0479">Metal-binding</keyword>
<protein>
    <recommendedName>
        <fullName evidence="3">C2H2-type domain-containing protein</fullName>
    </recommendedName>
</protein>
<dbReference type="SMART" id="SM00355">
    <property type="entry name" value="ZnF_C2H2"/>
    <property type="match status" value="4"/>
</dbReference>
<keyword evidence="1" id="KW-0863">Zinc-finger</keyword>
<dbReference type="EMBL" id="MU251494">
    <property type="protein sequence ID" value="KAG9233586.1"/>
    <property type="molecule type" value="Genomic_DNA"/>
</dbReference>
<feature type="region of interest" description="Disordered" evidence="2">
    <location>
        <begin position="57"/>
        <end position="76"/>
    </location>
</feature>
<gene>
    <name evidence="4" type="ORF">BJ875DRAFT_543639</name>
</gene>
<dbReference type="SUPFAM" id="SSF56349">
    <property type="entry name" value="DNA breaking-rejoining enzymes"/>
    <property type="match status" value="1"/>
</dbReference>
<dbReference type="InterPro" id="IPR013087">
    <property type="entry name" value="Znf_C2H2_type"/>
</dbReference>
<organism evidence="4 5">
    <name type="scientific">Amylocarpus encephaloides</name>
    <dbReference type="NCBI Taxonomy" id="45428"/>
    <lineage>
        <taxon>Eukaryota</taxon>
        <taxon>Fungi</taxon>
        <taxon>Dikarya</taxon>
        <taxon>Ascomycota</taxon>
        <taxon>Pezizomycotina</taxon>
        <taxon>Leotiomycetes</taxon>
        <taxon>Helotiales</taxon>
        <taxon>Helotiales incertae sedis</taxon>
        <taxon>Amylocarpus</taxon>
    </lineage>
</organism>
<dbReference type="PROSITE" id="PS00028">
    <property type="entry name" value="ZINC_FINGER_C2H2_1"/>
    <property type="match status" value="1"/>
</dbReference>
<dbReference type="GO" id="GO:0003677">
    <property type="term" value="F:DNA binding"/>
    <property type="evidence" value="ECO:0007669"/>
    <property type="project" value="InterPro"/>
</dbReference>
<dbReference type="Proteomes" id="UP000824998">
    <property type="component" value="Unassembled WGS sequence"/>
</dbReference>